<sequence length="180" mass="19974">MPLLEGLTRDSRRHAGHRALALSRITGDRRHIESYLRSRPPKRRYVPDHSALFRWLLDHGGLDPDQSRKLRSYVLERAGATQVYGALALWRHEGPPAAGELLALLSQYLDDDLFGPVAMDTLAAMGEHARPALPRLRELIDRTTRIPLCNGSEDAEMDGDERLLEAASRTVAAITAPAAP</sequence>
<keyword evidence="2" id="KW-1185">Reference proteome</keyword>
<evidence type="ECO:0000313" key="2">
    <source>
        <dbReference type="Proteomes" id="UP000262477"/>
    </source>
</evidence>
<proteinExistence type="predicted"/>
<dbReference type="Proteomes" id="UP000262477">
    <property type="component" value="Unassembled WGS sequence"/>
</dbReference>
<gene>
    <name evidence="1" type="ORF">DY245_11480</name>
</gene>
<protein>
    <recommendedName>
        <fullName evidence="3">HEAT repeat domain-containing protein</fullName>
    </recommendedName>
</protein>
<organism evidence="1 2">
    <name type="scientific">Streptomyces inhibens</name>
    <dbReference type="NCBI Taxonomy" id="2293571"/>
    <lineage>
        <taxon>Bacteria</taxon>
        <taxon>Bacillati</taxon>
        <taxon>Actinomycetota</taxon>
        <taxon>Actinomycetes</taxon>
        <taxon>Kitasatosporales</taxon>
        <taxon>Streptomycetaceae</taxon>
        <taxon>Streptomyces</taxon>
    </lineage>
</organism>
<evidence type="ECO:0000313" key="1">
    <source>
        <dbReference type="EMBL" id="REK90219.1"/>
    </source>
</evidence>
<dbReference type="AlphaFoldDB" id="A0A371Q6B8"/>
<dbReference type="EMBL" id="QUAC01000079">
    <property type="protein sequence ID" value="REK90219.1"/>
    <property type="molecule type" value="Genomic_DNA"/>
</dbReference>
<accession>A0A371Q6B8</accession>
<evidence type="ECO:0008006" key="3">
    <source>
        <dbReference type="Google" id="ProtNLM"/>
    </source>
</evidence>
<reference evidence="1 2" key="1">
    <citation type="submission" date="2018-08" db="EMBL/GenBank/DDBJ databases">
        <title>Streptomyces NEAU-D10 sp. nov., a novel Actinomycete isolated from soil.</title>
        <authorList>
            <person name="Jin L."/>
        </authorList>
    </citation>
    <scope>NUCLEOTIDE SEQUENCE [LARGE SCALE GENOMIC DNA]</scope>
    <source>
        <strain evidence="1 2">NEAU-D10</strain>
    </source>
</reference>
<name>A0A371Q6B8_STRIH</name>
<comment type="caution">
    <text evidence="1">The sequence shown here is derived from an EMBL/GenBank/DDBJ whole genome shotgun (WGS) entry which is preliminary data.</text>
</comment>